<evidence type="ECO:0000313" key="3">
    <source>
        <dbReference type="Proteomes" id="UP000694892"/>
    </source>
</evidence>
<keyword evidence="1" id="KW-1133">Transmembrane helix</keyword>
<dbReference type="AlphaFoldDB" id="A0A974HMG3"/>
<protein>
    <submittedName>
        <fullName evidence="2">Uncharacterized protein</fullName>
    </submittedName>
</protein>
<dbReference type="EMBL" id="CM004473">
    <property type="protein sequence ID" value="OCT82998.1"/>
    <property type="molecule type" value="Genomic_DNA"/>
</dbReference>
<feature type="transmembrane region" description="Helical" evidence="1">
    <location>
        <begin position="12"/>
        <end position="30"/>
    </location>
</feature>
<proteinExistence type="predicted"/>
<organism evidence="2 3">
    <name type="scientific">Xenopus laevis</name>
    <name type="common">African clawed frog</name>
    <dbReference type="NCBI Taxonomy" id="8355"/>
    <lineage>
        <taxon>Eukaryota</taxon>
        <taxon>Metazoa</taxon>
        <taxon>Chordata</taxon>
        <taxon>Craniata</taxon>
        <taxon>Vertebrata</taxon>
        <taxon>Euteleostomi</taxon>
        <taxon>Amphibia</taxon>
        <taxon>Batrachia</taxon>
        <taxon>Anura</taxon>
        <taxon>Pipoidea</taxon>
        <taxon>Pipidae</taxon>
        <taxon>Xenopodinae</taxon>
        <taxon>Xenopus</taxon>
        <taxon>Xenopus</taxon>
    </lineage>
</organism>
<keyword evidence="1" id="KW-0472">Membrane</keyword>
<name>A0A974HMG3_XENLA</name>
<sequence>MAPPPRKKNLCVSTINGILLTGLPVFWVSLLPEKAPLLLTHLHKHSRQDTFFFFFWRLPGSLEKHVKNVR</sequence>
<reference evidence="3" key="1">
    <citation type="journal article" date="2016" name="Nature">
        <title>Genome evolution in the allotetraploid frog Xenopus laevis.</title>
        <authorList>
            <person name="Session A.M."/>
            <person name="Uno Y."/>
            <person name="Kwon T."/>
            <person name="Chapman J.A."/>
            <person name="Toyoda A."/>
            <person name="Takahashi S."/>
            <person name="Fukui A."/>
            <person name="Hikosaka A."/>
            <person name="Suzuki A."/>
            <person name="Kondo M."/>
            <person name="van Heeringen S.J."/>
            <person name="Quigley I."/>
            <person name="Heinz S."/>
            <person name="Ogino H."/>
            <person name="Ochi H."/>
            <person name="Hellsten U."/>
            <person name="Lyons J.B."/>
            <person name="Simakov O."/>
            <person name="Putnam N."/>
            <person name="Stites J."/>
            <person name="Kuroki Y."/>
            <person name="Tanaka T."/>
            <person name="Michiue T."/>
            <person name="Watanabe M."/>
            <person name="Bogdanovic O."/>
            <person name="Lister R."/>
            <person name="Georgiou G."/>
            <person name="Paranjpe S.S."/>
            <person name="van Kruijsbergen I."/>
            <person name="Shu S."/>
            <person name="Carlson J."/>
            <person name="Kinoshita T."/>
            <person name="Ohta Y."/>
            <person name="Mawaribuchi S."/>
            <person name="Jenkins J."/>
            <person name="Grimwood J."/>
            <person name="Schmutz J."/>
            <person name="Mitros T."/>
            <person name="Mozaffari S.V."/>
            <person name="Suzuki Y."/>
            <person name="Haramoto Y."/>
            <person name="Yamamoto T.S."/>
            <person name="Takagi C."/>
            <person name="Heald R."/>
            <person name="Miller K."/>
            <person name="Haudenschild C."/>
            <person name="Kitzman J."/>
            <person name="Nakayama T."/>
            <person name="Izutsu Y."/>
            <person name="Robert J."/>
            <person name="Fortriede J."/>
            <person name="Burns K."/>
            <person name="Lotay V."/>
            <person name="Karimi K."/>
            <person name="Yasuoka Y."/>
            <person name="Dichmann D.S."/>
            <person name="Flajnik M.F."/>
            <person name="Houston D.W."/>
            <person name="Shendure J."/>
            <person name="DuPasquier L."/>
            <person name="Vize P.D."/>
            <person name="Zorn A.M."/>
            <person name="Ito M."/>
            <person name="Marcotte E.M."/>
            <person name="Wallingford J.B."/>
            <person name="Ito Y."/>
            <person name="Asashima M."/>
            <person name="Ueno N."/>
            <person name="Matsuda Y."/>
            <person name="Veenstra G.J."/>
            <person name="Fujiyama A."/>
            <person name="Harland R.M."/>
            <person name="Taira M."/>
            <person name="Rokhsar D.S."/>
        </authorList>
    </citation>
    <scope>NUCLEOTIDE SEQUENCE [LARGE SCALE GENOMIC DNA]</scope>
    <source>
        <strain evidence="3">J</strain>
    </source>
</reference>
<evidence type="ECO:0000313" key="2">
    <source>
        <dbReference type="EMBL" id="OCT82998.1"/>
    </source>
</evidence>
<dbReference type="Proteomes" id="UP000694892">
    <property type="component" value="Chromosome 4S"/>
</dbReference>
<evidence type="ECO:0000256" key="1">
    <source>
        <dbReference type="SAM" id="Phobius"/>
    </source>
</evidence>
<accession>A0A974HMG3</accession>
<gene>
    <name evidence="2" type="ORF">XELAEV_18025534mg</name>
</gene>
<keyword evidence="1" id="KW-0812">Transmembrane</keyword>